<dbReference type="EMBL" id="MGHU01000033">
    <property type="protein sequence ID" value="OGM77116.1"/>
    <property type="molecule type" value="Genomic_DNA"/>
</dbReference>
<evidence type="ECO:0000313" key="3">
    <source>
        <dbReference type="Proteomes" id="UP000179241"/>
    </source>
</evidence>
<feature type="transmembrane region" description="Helical" evidence="1">
    <location>
        <begin position="313"/>
        <end position="332"/>
    </location>
</feature>
<comment type="caution">
    <text evidence="2">The sequence shown here is derived from an EMBL/GenBank/DDBJ whole genome shotgun (WGS) entry which is preliminary data.</text>
</comment>
<name>A0A1F8CM13_9BACT</name>
<evidence type="ECO:0000313" key="2">
    <source>
        <dbReference type="EMBL" id="OGM77116.1"/>
    </source>
</evidence>
<reference evidence="2 3" key="1">
    <citation type="journal article" date="2016" name="Nat. Commun.">
        <title>Thousands of microbial genomes shed light on interconnected biogeochemical processes in an aquifer system.</title>
        <authorList>
            <person name="Anantharaman K."/>
            <person name="Brown C.T."/>
            <person name="Hug L.A."/>
            <person name="Sharon I."/>
            <person name="Castelle C.J."/>
            <person name="Probst A.J."/>
            <person name="Thomas B.C."/>
            <person name="Singh A."/>
            <person name="Wilkins M.J."/>
            <person name="Karaoz U."/>
            <person name="Brodie E.L."/>
            <person name="Williams K.H."/>
            <person name="Hubbard S.S."/>
            <person name="Banfield J.F."/>
        </authorList>
    </citation>
    <scope>NUCLEOTIDE SEQUENCE [LARGE SCALE GENOMIC DNA]</scope>
</reference>
<sequence length="680" mass="74216">MEVGGVFPKTGKGEKLYWSLIIDDDLIQVGLWRMWDGHVNLLFSSNPVTWKTDEELASGADNLLSSAVEFIPTDSIEPKEVVFGIPASWALEGDVKEGYVAKIKLICQELKLTPLGFVVVNEAIAHSLKISGGESLNGILMGITPRLFEVTYYKNGEIVGAESVIRSISVIDDLKEAFLRLGKKEGSLIPRVVLFDNGNHLSGEIKNEIVKYDWQLDGMGFPSDPVVEIIDRETEMTAVCLAGGTELAEVSKLEPTDSSKVEASDLGIFSDEVQPPVIKEPIYNEPQKRKLVLPKLPHFHLPAVKLPTRRVPLMALVGGLIFVLGFVALWLLTTKSEVELVFSPRKVRDAVEVAVNMTGSWDFSQKKVVGKLMAQTVSDEKTATVTGTKITGEKAKGEVTLYRVGEELSIESGTKLVGPGSMTFTFDNPVKIPTGSPSSPGTVKVAVTAVVFGTEYNLAGNSLFKVGNYPQSDIEAKNENAFSGGTRKEVSAISEEDTTSLKKALSEGLVTEAKEKVTGQDTEDFLINEPVNIKINREDFSAKVGDEATSLTLKSEVVVEFLVFPKDETLTFARQLLASKVDTEKFLLRDDLLIVAWSDVVSKKDSYSAIFVAEGSLLPKLNESELVKKIAGRRGSVVKEYLATLPTYSSTAIKITPALSRYVGILPLFPKKITIITNSY</sequence>
<evidence type="ECO:0000256" key="1">
    <source>
        <dbReference type="SAM" id="Phobius"/>
    </source>
</evidence>
<gene>
    <name evidence="2" type="ORF">A2188_00820</name>
</gene>
<dbReference type="AlphaFoldDB" id="A0A1F8CM13"/>
<organism evidence="2 3">
    <name type="scientific">Candidatus Woesebacteria bacterium RIFOXYA1_FULL_43_9</name>
    <dbReference type="NCBI Taxonomy" id="1802534"/>
    <lineage>
        <taxon>Bacteria</taxon>
        <taxon>Candidatus Woeseibacteriota</taxon>
    </lineage>
</organism>
<keyword evidence="1" id="KW-0812">Transmembrane</keyword>
<keyword evidence="1" id="KW-1133">Transmembrane helix</keyword>
<dbReference type="Proteomes" id="UP000179241">
    <property type="component" value="Unassembled WGS sequence"/>
</dbReference>
<protein>
    <submittedName>
        <fullName evidence="2">Uncharacterized protein</fullName>
    </submittedName>
</protein>
<keyword evidence="1" id="KW-0472">Membrane</keyword>
<proteinExistence type="predicted"/>
<accession>A0A1F8CM13</accession>